<sequence>MVAGLLPRFLCGHLTPLSYVHPMFAPQSTRLLRGLHARGVGRPLCSKASGSETQGLLSLLVFHRHGDRSPLRGHTPDEELALPTAAAPAAPGNTRGGSAVGTGDGGGSEKPGRVAAPVRSAENFWRGQLVPPEVVRRLDELYPVKRSPGEAVPPDKESAPFGCLTSLGLQQLQDRGEQFRQRYSCDDIDNAKLEVFSTNYRRTQLSAQGFLDGLLRAGGRGGVPVVVRPRADDFLNQWESRGHEMYERMMVVESEPDFRVTEETVGGPLKRRLHALDPALFPLPQGGRFRWMMAADYFMSARARGLRVAPELDALGTATIRHLVWRFSRFYGDDEMMRTMVGPLLAHIIECAAGSDVAGPATGSRNVPGADASGGSLSRVVSSSCHDVTILALLYAMEADLLEDRDYWPPYGSTIAFEVSSTGGVSGPGRGPRGGRGEDKGGGGDLVLKISVDGEPLRSRLFAGKGGDGIIPLSDFHTAVRSFLPTAV</sequence>
<proteinExistence type="inferred from homology"/>
<protein>
    <recommendedName>
        <fullName evidence="6">Acid phosphatase</fullName>
    </recommendedName>
</protein>
<evidence type="ECO:0000256" key="1">
    <source>
        <dbReference type="ARBA" id="ARBA00005375"/>
    </source>
</evidence>
<dbReference type="eggNOG" id="KOG3720">
    <property type="taxonomic scope" value="Eukaryota"/>
</dbReference>
<comment type="similarity">
    <text evidence="1">Belongs to the histidine acid phosphatase family.</text>
</comment>
<name>D8LBW8_ECTSI</name>
<evidence type="ECO:0008006" key="6">
    <source>
        <dbReference type="Google" id="ProtNLM"/>
    </source>
</evidence>
<feature type="region of interest" description="Disordered" evidence="3">
    <location>
        <begin position="85"/>
        <end position="114"/>
    </location>
</feature>
<reference evidence="4 5" key="1">
    <citation type="journal article" date="2010" name="Nature">
        <title>The Ectocarpus genome and the independent evolution of multicellularity in brown algae.</title>
        <authorList>
            <person name="Cock J.M."/>
            <person name="Sterck L."/>
            <person name="Rouze P."/>
            <person name="Scornet D."/>
            <person name="Allen A.E."/>
            <person name="Amoutzias G."/>
            <person name="Anthouard V."/>
            <person name="Artiguenave F."/>
            <person name="Aury J.M."/>
            <person name="Badger J.H."/>
            <person name="Beszteri B."/>
            <person name="Billiau K."/>
            <person name="Bonnet E."/>
            <person name="Bothwell J.H."/>
            <person name="Bowler C."/>
            <person name="Boyen C."/>
            <person name="Brownlee C."/>
            <person name="Carrano C.J."/>
            <person name="Charrier B."/>
            <person name="Cho G.Y."/>
            <person name="Coelho S.M."/>
            <person name="Collen J."/>
            <person name="Corre E."/>
            <person name="Da Silva C."/>
            <person name="Delage L."/>
            <person name="Delaroque N."/>
            <person name="Dittami S.M."/>
            <person name="Doulbeau S."/>
            <person name="Elias M."/>
            <person name="Farnham G."/>
            <person name="Gachon C.M."/>
            <person name="Gschloessl B."/>
            <person name="Heesch S."/>
            <person name="Jabbari K."/>
            <person name="Jubin C."/>
            <person name="Kawai H."/>
            <person name="Kimura K."/>
            <person name="Kloareg B."/>
            <person name="Kupper F.C."/>
            <person name="Lang D."/>
            <person name="Le Bail A."/>
            <person name="Leblanc C."/>
            <person name="Lerouge P."/>
            <person name="Lohr M."/>
            <person name="Lopez P.J."/>
            <person name="Martens C."/>
            <person name="Maumus F."/>
            <person name="Michel G."/>
            <person name="Miranda-Saavedra D."/>
            <person name="Morales J."/>
            <person name="Moreau H."/>
            <person name="Motomura T."/>
            <person name="Nagasato C."/>
            <person name="Napoli C.A."/>
            <person name="Nelson D.R."/>
            <person name="Nyvall-Collen P."/>
            <person name="Peters A.F."/>
            <person name="Pommier C."/>
            <person name="Potin P."/>
            <person name="Poulain J."/>
            <person name="Quesneville H."/>
            <person name="Read B."/>
            <person name="Rensing S.A."/>
            <person name="Ritter A."/>
            <person name="Rousvoal S."/>
            <person name="Samanta M."/>
            <person name="Samson G."/>
            <person name="Schroeder D.C."/>
            <person name="Segurens B."/>
            <person name="Strittmatter M."/>
            <person name="Tonon T."/>
            <person name="Tregear J.W."/>
            <person name="Valentin K."/>
            <person name="von Dassow P."/>
            <person name="Yamagishi T."/>
            <person name="Van de Peer Y."/>
            <person name="Wincker P."/>
        </authorList>
    </citation>
    <scope>NUCLEOTIDE SEQUENCE [LARGE SCALE GENOMIC DNA]</scope>
    <source>
        <strain evidence="5">Ec32 / CCAP1310/4</strain>
    </source>
</reference>
<evidence type="ECO:0000256" key="3">
    <source>
        <dbReference type="SAM" id="MobiDB-lite"/>
    </source>
</evidence>
<dbReference type="InterPro" id="IPR050645">
    <property type="entry name" value="Histidine_acid_phosphatase"/>
</dbReference>
<evidence type="ECO:0000256" key="2">
    <source>
        <dbReference type="ARBA" id="ARBA00022801"/>
    </source>
</evidence>
<keyword evidence="5" id="KW-1185">Reference proteome</keyword>
<dbReference type="STRING" id="2880.D8LBW8"/>
<dbReference type="SUPFAM" id="SSF53254">
    <property type="entry name" value="Phosphoglycerate mutase-like"/>
    <property type="match status" value="1"/>
</dbReference>
<evidence type="ECO:0000313" key="5">
    <source>
        <dbReference type="Proteomes" id="UP000002630"/>
    </source>
</evidence>
<dbReference type="InterPro" id="IPR029033">
    <property type="entry name" value="His_PPase_superfam"/>
</dbReference>
<gene>
    <name evidence="4" type="ORF">Esi_0010_0025</name>
</gene>
<dbReference type="InParanoid" id="D8LBW8"/>
<evidence type="ECO:0000313" key="4">
    <source>
        <dbReference type="EMBL" id="CBN79151.1"/>
    </source>
</evidence>
<feature type="region of interest" description="Disordered" evidence="3">
    <location>
        <begin position="422"/>
        <end position="445"/>
    </location>
</feature>
<accession>D8LBW8</accession>
<keyword evidence="2" id="KW-0378">Hydrolase</keyword>
<dbReference type="EMBL" id="FN649733">
    <property type="protein sequence ID" value="CBN79151.1"/>
    <property type="molecule type" value="Genomic_DNA"/>
</dbReference>
<dbReference type="GO" id="GO:0016791">
    <property type="term" value="F:phosphatase activity"/>
    <property type="evidence" value="ECO:0007669"/>
    <property type="project" value="TreeGrafter"/>
</dbReference>
<dbReference type="PANTHER" id="PTHR11567">
    <property type="entry name" value="ACID PHOSPHATASE-RELATED"/>
    <property type="match status" value="1"/>
</dbReference>
<dbReference type="PANTHER" id="PTHR11567:SF110">
    <property type="entry name" value="2-PHOSPHOXYLOSE PHOSPHATASE 1"/>
    <property type="match status" value="1"/>
</dbReference>
<feature type="compositionally biased region" description="Gly residues" evidence="3">
    <location>
        <begin position="94"/>
        <end position="109"/>
    </location>
</feature>
<dbReference type="Pfam" id="PF00328">
    <property type="entry name" value="His_Phos_2"/>
    <property type="match status" value="1"/>
</dbReference>
<dbReference type="EMBL" id="FN647683">
    <property type="protein sequence ID" value="CBN79151.1"/>
    <property type="molecule type" value="Genomic_DNA"/>
</dbReference>
<feature type="compositionally biased region" description="Gly residues" evidence="3">
    <location>
        <begin position="424"/>
        <end position="434"/>
    </location>
</feature>
<dbReference type="AlphaFoldDB" id="D8LBW8"/>
<dbReference type="Gene3D" id="3.40.50.1240">
    <property type="entry name" value="Phosphoglycerate mutase-like"/>
    <property type="match status" value="1"/>
</dbReference>
<dbReference type="OMA" id="SEWRWEN"/>
<organism evidence="4 5">
    <name type="scientific">Ectocarpus siliculosus</name>
    <name type="common">Brown alga</name>
    <name type="synonym">Conferva siliculosa</name>
    <dbReference type="NCBI Taxonomy" id="2880"/>
    <lineage>
        <taxon>Eukaryota</taxon>
        <taxon>Sar</taxon>
        <taxon>Stramenopiles</taxon>
        <taxon>Ochrophyta</taxon>
        <taxon>PX clade</taxon>
        <taxon>Phaeophyceae</taxon>
        <taxon>Ectocarpales</taxon>
        <taxon>Ectocarpaceae</taxon>
        <taxon>Ectocarpus</taxon>
    </lineage>
</organism>
<dbReference type="InterPro" id="IPR000560">
    <property type="entry name" value="His_Pase_clade-2"/>
</dbReference>
<dbReference type="OrthoDB" id="10257284at2759"/>
<dbReference type="Proteomes" id="UP000002630">
    <property type="component" value="Linkage Group LG08"/>
</dbReference>